<keyword evidence="3" id="KW-1185">Reference proteome</keyword>
<name>A0ABM0XSI4_CAMSA</name>
<accession>A0ABM0XSI4</accession>
<protein>
    <submittedName>
        <fullName evidence="4">Uncharacterized protein LOC104768158</fullName>
    </submittedName>
</protein>
<dbReference type="RefSeq" id="XP_010490386.1">
    <property type="nucleotide sequence ID" value="XM_010492084.1"/>
</dbReference>
<organism evidence="3 4">
    <name type="scientific">Camelina sativa</name>
    <name type="common">False flax</name>
    <name type="synonym">Myagrum sativum</name>
    <dbReference type="NCBI Taxonomy" id="90675"/>
    <lineage>
        <taxon>Eukaryota</taxon>
        <taxon>Viridiplantae</taxon>
        <taxon>Streptophyta</taxon>
        <taxon>Embryophyta</taxon>
        <taxon>Tracheophyta</taxon>
        <taxon>Spermatophyta</taxon>
        <taxon>Magnoliopsida</taxon>
        <taxon>eudicotyledons</taxon>
        <taxon>Gunneridae</taxon>
        <taxon>Pentapetalae</taxon>
        <taxon>rosids</taxon>
        <taxon>malvids</taxon>
        <taxon>Brassicales</taxon>
        <taxon>Brassicaceae</taxon>
        <taxon>Camelineae</taxon>
        <taxon>Camelina</taxon>
    </lineage>
</organism>
<feature type="region of interest" description="Disordered" evidence="1">
    <location>
        <begin position="304"/>
        <end position="357"/>
    </location>
</feature>
<feature type="compositionally biased region" description="Basic and acidic residues" evidence="1">
    <location>
        <begin position="348"/>
        <end position="357"/>
    </location>
</feature>
<evidence type="ECO:0000313" key="4">
    <source>
        <dbReference type="RefSeq" id="XP_010490386.1"/>
    </source>
</evidence>
<sequence>MVTVFHRATSKAPEVDLMLEATQRTPFSRRLATTAVKRAVKPRLGYYDGMVDPRDFLLTFGISLGPLQFSPMEYDAGTCQIFAEHLTGTALSWFSRLPPGSIDSIKDLITAILKQFSVLMENKNSHADLYALTQQRNESLWCFIGRFREVVVNVSILDAAAIIALKNALWYESRFKEELSLTHVETIADALGRAAKHIELEEEKMVNAKKHSGETSVATKQPVITAPKVEYVEPRQHFTINQDRTRRTFAICENKYIRKEGSESSATQYCDYHQSTTHATEECRYLQMILMERYKKGMMVIESDRSKTTRPGNSDIKRAENIARKFVKDSKTLDDQSEDEMETPGAINHEKRQRTDR</sequence>
<gene>
    <name evidence="4" type="primary">LOC104768158</name>
</gene>
<proteinExistence type="predicted"/>
<evidence type="ECO:0000256" key="1">
    <source>
        <dbReference type="SAM" id="MobiDB-lite"/>
    </source>
</evidence>
<dbReference type="InterPro" id="IPR005162">
    <property type="entry name" value="Retrotrans_gag_dom"/>
</dbReference>
<evidence type="ECO:0000313" key="3">
    <source>
        <dbReference type="Proteomes" id="UP000694864"/>
    </source>
</evidence>
<dbReference type="Pfam" id="PF03732">
    <property type="entry name" value="Retrotrans_gag"/>
    <property type="match status" value="1"/>
</dbReference>
<feature type="domain" description="Retrotransposon gag" evidence="2">
    <location>
        <begin position="80"/>
        <end position="164"/>
    </location>
</feature>
<reference evidence="3" key="1">
    <citation type="journal article" date="2014" name="Nat. Commun.">
        <title>The emerging biofuel crop Camelina sativa retains a highly undifferentiated hexaploid genome structure.</title>
        <authorList>
            <person name="Kagale S."/>
            <person name="Koh C."/>
            <person name="Nixon J."/>
            <person name="Bollina V."/>
            <person name="Clarke W.E."/>
            <person name="Tuteja R."/>
            <person name="Spillane C."/>
            <person name="Robinson S.J."/>
            <person name="Links M.G."/>
            <person name="Clarke C."/>
            <person name="Higgins E.E."/>
            <person name="Huebert T."/>
            <person name="Sharpe A.G."/>
            <person name="Parkin I.A."/>
        </authorList>
    </citation>
    <scope>NUCLEOTIDE SEQUENCE [LARGE SCALE GENOMIC DNA]</scope>
    <source>
        <strain evidence="3">cv. DH55</strain>
    </source>
</reference>
<reference evidence="4" key="2">
    <citation type="submission" date="2025-08" db="UniProtKB">
        <authorList>
            <consortium name="RefSeq"/>
        </authorList>
    </citation>
    <scope>IDENTIFICATION</scope>
    <source>
        <tissue evidence="4">Leaf</tissue>
    </source>
</reference>
<evidence type="ECO:0000259" key="2">
    <source>
        <dbReference type="Pfam" id="PF03732"/>
    </source>
</evidence>
<dbReference type="PANTHER" id="PTHR33223">
    <property type="entry name" value="CCHC-TYPE DOMAIN-CONTAINING PROTEIN"/>
    <property type="match status" value="1"/>
</dbReference>
<dbReference type="GeneID" id="104768158"/>
<dbReference type="PANTHER" id="PTHR33223:SF10">
    <property type="entry name" value="AMINOTRANSFERASE-LIKE PLANT MOBILE DOMAIN-CONTAINING PROTEIN"/>
    <property type="match status" value="1"/>
</dbReference>
<feature type="compositionally biased region" description="Basic and acidic residues" evidence="1">
    <location>
        <begin position="315"/>
        <end position="334"/>
    </location>
</feature>
<dbReference type="Proteomes" id="UP000694864">
    <property type="component" value="Chromosome 19"/>
</dbReference>